<comment type="catalytic activity">
    <reaction evidence="6">
        <text>3',5'-cyclic CMP + H2O = CMP + H(+)</text>
        <dbReference type="Rhea" id="RHEA:72675"/>
        <dbReference type="ChEBI" id="CHEBI:15377"/>
        <dbReference type="ChEBI" id="CHEBI:15378"/>
        <dbReference type="ChEBI" id="CHEBI:58003"/>
        <dbReference type="ChEBI" id="CHEBI:60377"/>
    </reaction>
    <physiologicalReaction direction="left-to-right" evidence="6">
        <dbReference type="Rhea" id="RHEA:72676"/>
    </physiologicalReaction>
</comment>
<dbReference type="InterPro" id="IPR004477">
    <property type="entry name" value="ComEC_N"/>
</dbReference>
<evidence type="ECO:0000313" key="13">
    <source>
        <dbReference type="EMBL" id="MFC0215843.1"/>
    </source>
</evidence>
<dbReference type="InterPro" id="IPR004797">
    <property type="entry name" value="Competence_ComEC/Rec2"/>
</dbReference>
<dbReference type="InterPro" id="IPR052159">
    <property type="entry name" value="Competence_DNA_uptake"/>
</dbReference>
<gene>
    <name evidence="13" type="ORF">ACFFK0_25945</name>
</gene>
<dbReference type="InterPro" id="IPR035681">
    <property type="entry name" value="ComA-like_MBL"/>
</dbReference>
<feature type="transmembrane region" description="Helical" evidence="9">
    <location>
        <begin position="365"/>
        <end position="382"/>
    </location>
</feature>
<dbReference type="NCBIfam" id="TIGR00361">
    <property type="entry name" value="ComEC_Rec2"/>
    <property type="match status" value="1"/>
</dbReference>
<dbReference type="InterPro" id="IPR036866">
    <property type="entry name" value="RibonucZ/Hydroxyglut_hydro"/>
</dbReference>
<feature type="domain" description="Metallo-beta-lactamase" evidence="10">
    <location>
        <begin position="555"/>
        <end position="786"/>
    </location>
</feature>
<dbReference type="CDD" id="cd07731">
    <property type="entry name" value="ComA-like_MBL-fold"/>
    <property type="match status" value="1"/>
</dbReference>
<keyword evidence="4 9" id="KW-1133">Transmembrane helix</keyword>
<feature type="domain" description="ComEC/Rec2-related protein" evidence="11">
    <location>
        <begin position="243"/>
        <end position="504"/>
    </location>
</feature>
<feature type="transmembrane region" description="Helical" evidence="9">
    <location>
        <begin position="522"/>
        <end position="540"/>
    </location>
</feature>
<evidence type="ECO:0000256" key="7">
    <source>
        <dbReference type="ARBA" id="ARBA00034301"/>
    </source>
</evidence>
<dbReference type="Pfam" id="PF13567">
    <property type="entry name" value="DUF4131"/>
    <property type="match status" value="1"/>
</dbReference>
<dbReference type="SUPFAM" id="SSF56281">
    <property type="entry name" value="Metallo-hydrolase/oxidoreductase"/>
    <property type="match status" value="1"/>
</dbReference>
<keyword evidence="3 9" id="KW-0812">Transmembrane</keyword>
<evidence type="ECO:0000259" key="11">
    <source>
        <dbReference type="Pfam" id="PF03772"/>
    </source>
</evidence>
<proteinExistence type="predicted"/>
<dbReference type="InterPro" id="IPR001279">
    <property type="entry name" value="Metallo-B-lactamas"/>
</dbReference>
<keyword evidence="5 9" id="KW-0472">Membrane</keyword>
<comment type="catalytic activity">
    <reaction evidence="8">
        <text>3',5'-cyclic UMP + H2O = UMP + H(+)</text>
        <dbReference type="Rhea" id="RHEA:70575"/>
        <dbReference type="ChEBI" id="CHEBI:15377"/>
        <dbReference type="ChEBI" id="CHEBI:15378"/>
        <dbReference type="ChEBI" id="CHEBI:57865"/>
        <dbReference type="ChEBI" id="CHEBI:184387"/>
    </reaction>
    <physiologicalReaction direction="left-to-right" evidence="8">
        <dbReference type="Rhea" id="RHEA:70576"/>
    </physiologicalReaction>
</comment>
<evidence type="ECO:0000256" key="5">
    <source>
        <dbReference type="ARBA" id="ARBA00023136"/>
    </source>
</evidence>
<organism evidence="13 14">
    <name type="scientific">Paenibacillus chartarius</name>
    <dbReference type="NCBI Taxonomy" id="747481"/>
    <lineage>
        <taxon>Bacteria</taxon>
        <taxon>Bacillati</taxon>
        <taxon>Bacillota</taxon>
        <taxon>Bacilli</taxon>
        <taxon>Bacillales</taxon>
        <taxon>Paenibacillaceae</taxon>
        <taxon>Paenibacillus</taxon>
    </lineage>
</organism>
<keyword evidence="2" id="KW-1003">Cell membrane</keyword>
<evidence type="ECO:0000256" key="9">
    <source>
        <dbReference type="SAM" id="Phobius"/>
    </source>
</evidence>
<evidence type="ECO:0000259" key="10">
    <source>
        <dbReference type="Pfam" id="PF00753"/>
    </source>
</evidence>
<dbReference type="InterPro" id="IPR025405">
    <property type="entry name" value="DUF4131"/>
</dbReference>
<dbReference type="Pfam" id="PF03772">
    <property type="entry name" value="Competence"/>
    <property type="match status" value="1"/>
</dbReference>
<comment type="subcellular location">
    <subcellularLocation>
        <location evidence="1">Cell membrane</location>
        <topology evidence="1">Multi-pass membrane protein</topology>
    </subcellularLocation>
</comment>
<reference evidence="13 14" key="1">
    <citation type="submission" date="2024-09" db="EMBL/GenBank/DDBJ databases">
        <authorList>
            <person name="Sun Q."/>
            <person name="Mori K."/>
        </authorList>
    </citation>
    <scope>NUCLEOTIDE SEQUENCE [LARGE SCALE GENOMIC DNA]</scope>
    <source>
        <strain evidence="13 14">CCM 7759</strain>
    </source>
</reference>
<feature type="domain" description="DUF4131" evidence="12">
    <location>
        <begin position="24"/>
        <end position="196"/>
    </location>
</feature>
<evidence type="ECO:0000256" key="1">
    <source>
        <dbReference type="ARBA" id="ARBA00004651"/>
    </source>
</evidence>
<feature type="transmembrane region" description="Helical" evidence="9">
    <location>
        <begin position="491"/>
        <end position="510"/>
    </location>
</feature>
<dbReference type="PANTHER" id="PTHR30619">
    <property type="entry name" value="DNA INTERNALIZATION/COMPETENCE PROTEIN COMEC/REC2"/>
    <property type="match status" value="1"/>
</dbReference>
<evidence type="ECO:0000256" key="6">
    <source>
        <dbReference type="ARBA" id="ARBA00034221"/>
    </source>
</evidence>
<sequence length="839" mass="92902">MNRPLTWFVVSWIAGSAASFQWPQLHVPVWLTVIAGISALFVWLLRLPGGWLGAALLLLFASCGYTDWRDSRNVTGLSSLAEHMDELSGSEVKAEGRIASAVDVDGDRAVFVLQAASLTLGETRIAPMEERMRVSVRLLEKEDQQLAKQWERGDHVELDGGVLLRPEPSRNFGGFDYRRYLRHQHIHWLISSKGMEQVNVTKGEQLQLAPSTLLLWNDRLRAGLAERMDTIFPSDQSGLMKSMLIGWQEDMNPEQYSQFSKLGLTHILAISGMNVAIFLGLVFGLLKLLRVTKETSLWVGIALMPGYIVLTGASPSIVRAGLVAMLALYAARRGWLKDGLNLTALAAWAMLAWEPYYLFDVGFQLSFLITAALLIGVSRVSRLLPFRHERVKQAAAITIVSQIVSFPVTVTYFNGFSMLSWLANTMFVPIFSLLLFPSALIALFVGLLVPPAGQPFGSLSGLLSRATVWAIEKMADIDGFQLIWPTPSPVWTVLYFAGFVMLYRALAARVDAQAVDAERRPIWPISAATAGLVLLLYYGYTPDRFNRTGWVEFLDVGQGDSALIRTPAGKYMLVDGGGTLTFRKPGEEWKERRKPFEVGRSVVVPLLKHRGVHKLDYVISTHEDIDHLGGLQAVAEEIPIGKFVFNGTLKSEAKVEQLFRTLLDKKVPLISSTTLRSIELDRHSKLSILPGRAGEPDPALRLAAKQNNESIVFLLQMSGYRWLFTGDMEKSQEVSVLSALRSHPDYSRGEGAPVDVMKVAHHGSKTSTTDMWLQRWQPKLAVISVGARNSYGHPSPDVVERLEAGGADLLRTDLNGAVRMAAKPNGLRIETKLSAFGSE</sequence>
<evidence type="ECO:0000256" key="8">
    <source>
        <dbReference type="ARBA" id="ARBA00048505"/>
    </source>
</evidence>
<accession>A0ABV6DT54</accession>
<evidence type="ECO:0000256" key="3">
    <source>
        <dbReference type="ARBA" id="ARBA00022692"/>
    </source>
</evidence>
<feature type="transmembrane region" description="Helical" evidence="9">
    <location>
        <begin position="394"/>
        <end position="414"/>
    </location>
</feature>
<dbReference type="PANTHER" id="PTHR30619:SF1">
    <property type="entry name" value="RECOMBINATION PROTEIN 2"/>
    <property type="match status" value="1"/>
</dbReference>
<feature type="transmembrane region" description="Helical" evidence="9">
    <location>
        <begin position="267"/>
        <end position="286"/>
    </location>
</feature>
<keyword evidence="14" id="KW-1185">Reference proteome</keyword>
<comment type="function">
    <text evidence="7">Counteracts the endogenous Pycsar antiviral defense system. Phosphodiesterase that enables metal-dependent hydrolysis of host cyclic nucleotide Pycsar defense signals such as cCMP and cUMP.</text>
</comment>
<dbReference type="RefSeq" id="WP_377473425.1">
    <property type="nucleotide sequence ID" value="NZ_JBHLWN010000105.1"/>
</dbReference>
<protein>
    <submittedName>
        <fullName evidence="13">DNA internalization-related competence protein ComEC/Rec2</fullName>
    </submittedName>
</protein>
<dbReference type="NCBIfam" id="TIGR00360">
    <property type="entry name" value="ComEC_N-term"/>
    <property type="match status" value="1"/>
</dbReference>
<evidence type="ECO:0000256" key="2">
    <source>
        <dbReference type="ARBA" id="ARBA00022475"/>
    </source>
</evidence>
<dbReference type="EMBL" id="JBHLWN010000105">
    <property type="protein sequence ID" value="MFC0215843.1"/>
    <property type="molecule type" value="Genomic_DNA"/>
</dbReference>
<evidence type="ECO:0000313" key="14">
    <source>
        <dbReference type="Proteomes" id="UP001589776"/>
    </source>
</evidence>
<comment type="caution">
    <text evidence="13">The sequence shown here is derived from an EMBL/GenBank/DDBJ whole genome shotgun (WGS) entry which is preliminary data.</text>
</comment>
<dbReference type="Pfam" id="PF00753">
    <property type="entry name" value="Lactamase_B"/>
    <property type="match status" value="1"/>
</dbReference>
<name>A0ABV6DT54_9BACL</name>
<dbReference type="Proteomes" id="UP001589776">
    <property type="component" value="Unassembled WGS sequence"/>
</dbReference>
<feature type="transmembrane region" description="Helical" evidence="9">
    <location>
        <begin position="426"/>
        <end position="449"/>
    </location>
</feature>
<evidence type="ECO:0000256" key="4">
    <source>
        <dbReference type="ARBA" id="ARBA00022989"/>
    </source>
</evidence>
<feature type="transmembrane region" description="Helical" evidence="9">
    <location>
        <begin position="306"/>
        <end position="328"/>
    </location>
</feature>
<evidence type="ECO:0000259" key="12">
    <source>
        <dbReference type="Pfam" id="PF13567"/>
    </source>
</evidence>
<dbReference type="Gene3D" id="3.60.15.10">
    <property type="entry name" value="Ribonuclease Z/Hydroxyacylglutathione hydrolase-like"/>
    <property type="match status" value="1"/>
</dbReference>